<dbReference type="Proteomes" id="UP000054537">
    <property type="component" value="Unassembled WGS sequence"/>
</dbReference>
<proteinExistence type="predicted"/>
<dbReference type="EMBL" id="JRTT01000018">
    <property type="protein sequence ID" value="KHD76463.1"/>
    <property type="molecule type" value="Genomic_DNA"/>
</dbReference>
<dbReference type="AlphaFoldDB" id="A0A0A6UN11"/>
<evidence type="ECO:0000313" key="3">
    <source>
        <dbReference type="Proteomes" id="UP000054537"/>
    </source>
</evidence>
<evidence type="ECO:0000313" key="2">
    <source>
        <dbReference type="EMBL" id="KHD76463.1"/>
    </source>
</evidence>
<feature type="compositionally biased region" description="Basic residues" evidence="1">
    <location>
        <begin position="28"/>
        <end position="42"/>
    </location>
</feature>
<feature type="region of interest" description="Disordered" evidence="1">
    <location>
        <begin position="1"/>
        <end position="67"/>
    </location>
</feature>
<name>A0A0A6UN11_ACTUT</name>
<gene>
    <name evidence="2" type="ORF">MB27_17360</name>
</gene>
<evidence type="ECO:0000256" key="1">
    <source>
        <dbReference type="SAM" id="MobiDB-lite"/>
    </source>
</evidence>
<feature type="compositionally biased region" description="Basic and acidic residues" evidence="1">
    <location>
        <begin position="47"/>
        <end position="67"/>
    </location>
</feature>
<protein>
    <submittedName>
        <fullName evidence="2">Uncharacterized protein</fullName>
    </submittedName>
</protein>
<dbReference type="STRING" id="1869.MB27_17360"/>
<organism evidence="2 3">
    <name type="scientific">Actinoplanes utahensis</name>
    <dbReference type="NCBI Taxonomy" id="1869"/>
    <lineage>
        <taxon>Bacteria</taxon>
        <taxon>Bacillati</taxon>
        <taxon>Actinomycetota</taxon>
        <taxon>Actinomycetes</taxon>
        <taxon>Micromonosporales</taxon>
        <taxon>Micromonosporaceae</taxon>
        <taxon>Actinoplanes</taxon>
    </lineage>
</organism>
<accession>A0A0A6UN11</accession>
<comment type="caution">
    <text evidence="2">The sequence shown here is derived from an EMBL/GenBank/DDBJ whole genome shotgun (WGS) entry which is preliminary data.</text>
</comment>
<keyword evidence="3" id="KW-1185">Reference proteome</keyword>
<sequence>MYAGRAGADRPDPFSQRAGERAAGSGGARRRPLRAGRRRRLGQLHPGLREHRAGTGDPDGGHRRRDG</sequence>
<reference evidence="2 3" key="1">
    <citation type="submission" date="2014-10" db="EMBL/GenBank/DDBJ databases">
        <title>Draft genome sequence of Actinoplanes utahensis NRRL 12052.</title>
        <authorList>
            <person name="Velasco-Bucheli B."/>
            <person name="del Cerro C."/>
            <person name="Hormigo D."/>
            <person name="Garcia J.L."/>
            <person name="Acebal C."/>
            <person name="Arroyo M."/>
            <person name="de la Mata I."/>
        </authorList>
    </citation>
    <scope>NUCLEOTIDE SEQUENCE [LARGE SCALE GENOMIC DNA]</scope>
    <source>
        <strain evidence="2 3">NRRL 12052</strain>
    </source>
</reference>